<dbReference type="Pfam" id="PF13847">
    <property type="entry name" value="Methyltransf_31"/>
    <property type="match status" value="1"/>
</dbReference>
<feature type="domain" description="Methyltransferase" evidence="1">
    <location>
        <begin position="57"/>
        <end position="162"/>
    </location>
</feature>
<dbReference type="GO" id="GO:0032259">
    <property type="term" value="P:methylation"/>
    <property type="evidence" value="ECO:0007669"/>
    <property type="project" value="UniProtKB-KW"/>
</dbReference>
<keyword evidence="2" id="KW-0808">Transferase</keyword>
<name>A0A9D6L6K3_UNCEI</name>
<evidence type="ECO:0000259" key="1">
    <source>
        <dbReference type="Pfam" id="PF13847"/>
    </source>
</evidence>
<reference evidence="2" key="1">
    <citation type="submission" date="2020-07" db="EMBL/GenBank/DDBJ databases">
        <title>Huge and variable diversity of episymbiotic CPR bacteria and DPANN archaea in groundwater ecosystems.</title>
        <authorList>
            <person name="He C.Y."/>
            <person name="Keren R."/>
            <person name="Whittaker M."/>
            <person name="Farag I.F."/>
            <person name="Doudna J."/>
            <person name="Cate J.H.D."/>
            <person name="Banfield J.F."/>
        </authorList>
    </citation>
    <scope>NUCLEOTIDE SEQUENCE</scope>
    <source>
        <strain evidence="2">NC_groundwater_928_Pr1_S-0.2um_72_17</strain>
    </source>
</reference>
<dbReference type="SUPFAM" id="SSF53335">
    <property type="entry name" value="S-adenosyl-L-methionine-dependent methyltransferases"/>
    <property type="match status" value="1"/>
</dbReference>
<evidence type="ECO:0000313" key="2">
    <source>
        <dbReference type="EMBL" id="MBI3538789.1"/>
    </source>
</evidence>
<dbReference type="Proteomes" id="UP000807850">
    <property type="component" value="Unassembled WGS sequence"/>
</dbReference>
<evidence type="ECO:0000313" key="3">
    <source>
        <dbReference type="Proteomes" id="UP000807850"/>
    </source>
</evidence>
<dbReference type="EMBL" id="JACQAY010000028">
    <property type="protein sequence ID" value="MBI3538789.1"/>
    <property type="molecule type" value="Genomic_DNA"/>
</dbReference>
<dbReference type="InterPro" id="IPR029063">
    <property type="entry name" value="SAM-dependent_MTases_sf"/>
</dbReference>
<sequence length="294" mass="31614">MRPRAVGGASSDRARWRATVRKDWDRTAAGWERFEATFLHGLAAVDPALIRALRLAPGQRVLDAGCGSGDPAIAIAQLVLPRGSVLAADLSPRMLAVARRRARLHGVRNLRFRAGDMTRVAAAARGRFDRIVSRYALMFVPDVAEALAALRAALHPGGRAAFAVWGPAARNPTFRLRAEVARPFVTAPPADPETTPNPLRLARAGKLARLMRAAGFRGVRTEGVAAPLVWGSVEEGMAMSLGVRGPLRDIYVDLSLADRARLRRRFARAAARFRSGGVLRIPGFAWVVSGGAAL</sequence>
<dbReference type="PANTHER" id="PTHR43861">
    <property type="entry name" value="TRANS-ACONITATE 2-METHYLTRANSFERASE-RELATED"/>
    <property type="match status" value="1"/>
</dbReference>
<dbReference type="GO" id="GO:0008168">
    <property type="term" value="F:methyltransferase activity"/>
    <property type="evidence" value="ECO:0007669"/>
    <property type="project" value="UniProtKB-KW"/>
</dbReference>
<gene>
    <name evidence="2" type="ORF">HY076_00750</name>
</gene>
<dbReference type="CDD" id="cd02440">
    <property type="entry name" value="AdoMet_MTases"/>
    <property type="match status" value="1"/>
</dbReference>
<keyword evidence="2" id="KW-0489">Methyltransferase</keyword>
<dbReference type="AlphaFoldDB" id="A0A9D6L6K3"/>
<dbReference type="PANTHER" id="PTHR43861:SF1">
    <property type="entry name" value="TRANS-ACONITATE 2-METHYLTRANSFERASE"/>
    <property type="match status" value="1"/>
</dbReference>
<dbReference type="InterPro" id="IPR025714">
    <property type="entry name" value="Methyltranfer_dom"/>
</dbReference>
<accession>A0A9D6L6K3</accession>
<organism evidence="2 3">
    <name type="scientific">Eiseniibacteriota bacterium</name>
    <dbReference type="NCBI Taxonomy" id="2212470"/>
    <lineage>
        <taxon>Bacteria</taxon>
        <taxon>Candidatus Eiseniibacteriota</taxon>
    </lineage>
</organism>
<proteinExistence type="predicted"/>
<protein>
    <submittedName>
        <fullName evidence="2">Class I SAM-dependent methyltransferase</fullName>
    </submittedName>
</protein>
<comment type="caution">
    <text evidence="2">The sequence shown here is derived from an EMBL/GenBank/DDBJ whole genome shotgun (WGS) entry which is preliminary data.</text>
</comment>
<dbReference type="Gene3D" id="3.40.50.150">
    <property type="entry name" value="Vaccinia Virus protein VP39"/>
    <property type="match status" value="1"/>
</dbReference>